<sequence>MKFKFIENDNSNDFIVLYHGWAFTVHNNQNLIQTLNNLGCNIVLPELKFHDTRSPLDNYFEQTNMNNYFWDTIFSSIDEFEQLKTELNLEYENIIVAGISMGGFISSGTLKKYPQVKGMICINGSGSFLKSENTFRKMNNREALNDVEINLYQSYDPIIKTPYNNHILLLHGEIDKVVPIDAANHFYHDQMSNGALNTKFIVYDNINHTIEDVMLRDITNWLK</sequence>
<comment type="caution">
    <text evidence="1">The sequence shown here is derived from an EMBL/GenBank/DDBJ whole genome shotgun (WGS) entry which is preliminary data.</text>
</comment>
<name>A0ACC9MUA6_9STAP</name>
<protein>
    <submittedName>
        <fullName evidence="1">Phospholipase</fullName>
    </submittedName>
</protein>
<reference evidence="1" key="1">
    <citation type="submission" date="2017-12" db="EMBL/GenBank/DDBJ databases">
        <title>Genomics of Macrococcus caseolyticus.</title>
        <authorList>
            <person name="MacFadyen A.C."/>
            <person name="Paterson G.K."/>
        </authorList>
    </citation>
    <scope>NUCLEOTIDE SEQUENCE</scope>
    <source>
        <strain evidence="1">5459_5_49</strain>
    </source>
</reference>
<organism evidence="1 2">
    <name type="scientific">Macrococcoides caseolyticum</name>
    <dbReference type="NCBI Taxonomy" id="69966"/>
    <lineage>
        <taxon>Bacteria</taxon>
        <taxon>Bacillati</taxon>
        <taxon>Bacillota</taxon>
        <taxon>Bacilli</taxon>
        <taxon>Bacillales</taxon>
        <taxon>Staphylococcaceae</taxon>
        <taxon>Macrococcoides</taxon>
    </lineage>
</organism>
<dbReference type="Proteomes" id="UP000233606">
    <property type="component" value="Unassembled WGS sequence"/>
</dbReference>
<keyword evidence="2" id="KW-1185">Reference proteome</keyword>
<proteinExistence type="predicted"/>
<dbReference type="EMBL" id="PIWU01000003">
    <property type="protein sequence ID" value="PKE57264.1"/>
    <property type="molecule type" value="Genomic_DNA"/>
</dbReference>
<accession>A0ACC9MUA6</accession>
<evidence type="ECO:0000313" key="2">
    <source>
        <dbReference type="Proteomes" id="UP000233606"/>
    </source>
</evidence>
<evidence type="ECO:0000313" key="1">
    <source>
        <dbReference type="EMBL" id="PKE57264.1"/>
    </source>
</evidence>
<gene>
    <name evidence="1" type="ORF">CW682_03390</name>
</gene>